<feature type="region of interest" description="Disordered" evidence="7">
    <location>
        <begin position="312"/>
        <end position="348"/>
    </location>
</feature>
<accession>A0ABT4PUJ6</accession>
<feature type="transmembrane region" description="Helical" evidence="8">
    <location>
        <begin position="185"/>
        <end position="205"/>
    </location>
</feature>
<evidence type="ECO:0000256" key="3">
    <source>
        <dbReference type="ARBA" id="ARBA00022475"/>
    </source>
</evidence>
<feature type="transmembrane region" description="Helical" evidence="8">
    <location>
        <begin position="212"/>
        <end position="231"/>
    </location>
</feature>
<evidence type="ECO:0000259" key="9">
    <source>
        <dbReference type="Pfam" id="PF19053"/>
    </source>
</evidence>
<evidence type="ECO:0000256" key="4">
    <source>
        <dbReference type="ARBA" id="ARBA00022692"/>
    </source>
</evidence>
<comment type="similarity">
    <text evidence="2">Belongs to the EccD/Snm4 family.</text>
</comment>
<feature type="domain" description="EccD-like transmembrane" evidence="9">
    <location>
        <begin position="155"/>
        <end position="507"/>
    </location>
</feature>
<evidence type="ECO:0000256" key="6">
    <source>
        <dbReference type="ARBA" id="ARBA00023136"/>
    </source>
</evidence>
<comment type="caution">
    <text evidence="10">The sequence shown here is derived from an EMBL/GenBank/DDBJ whole genome shotgun (WGS) entry which is preliminary data.</text>
</comment>
<feature type="transmembrane region" description="Helical" evidence="8">
    <location>
        <begin position="421"/>
        <end position="439"/>
    </location>
</feature>
<feature type="transmembrane region" description="Helical" evidence="8">
    <location>
        <begin position="392"/>
        <end position="409"/>
    </location>
</feature>
<evidence type="ECO:0000313" key="11">
    <source>
        <dbReference type="Proteomes" id="UP001142153"/>
    </source>
</evidence>
<dbReference type="InterPro" id="IPR006707">
    <property type="entry name" value="T7SS_EccD"/>
</dbReference>
<evidence type="ECO:0000313" key="10">
    <source>
        <dbReference type="EMBL" id="MCZ8380188.1"/>
    </source>
</evidence>
<keyword evidence="5 8" id="KW-1133">Transmembrane helix</keyword>
<feature type="transmembrane region" description="Helical" evidence="8">
    <location>
        <begin position="369"/>
        <end position="386"/>
    </location>
</feature>
<sequence>MTAAPTTQAVQPRTEPTGVRELSAPRVSSPVPERFRVSVIGGDIQMDVSLPGDALVADLLPYLAGLIAQRESEGQDPATLRGESTERHLLTRERDGERLAPERSLRAAGVRSGDLLHVHTERTLRPPTRYDDVVDAAAQLNRTAYAGWSPASAAVMSCVALYAGVAVLIWMALDGRFAGDRTAVVGIQAGVVVALLSAATAASRFQGARRAAAMFAWAAMPLIAAIAWVVLSPWRPWGAVVACVVVVAASHAAYRLVGAARWGFLAVAVLAGALGIMALGLAAGLDAGSVAAVSTTVLILATGLVPRHRVRRPRAGRDHDRGPDTGRDDVFTDPFGTARDEPPPDVRSTLPTAERVLAQTRAAATVRSALHSGLSAAVVAGIVLLLRSGPEPAWVDLAFAVCCGAALGLRTRFCRSVIERAAPMTGAVAVVMSACAAALSGPTPVAAAGAGVLLLMALGAVRIGLAPAARRDAGVRHALLDYADYIAVGALIPLTLGVIGLYAHLDGIR</sequence>
<feature type="transmembrane region" description="Helical" evidence="8">
    <location>
        <begin position="237"/>
        <end position="257"/>
    </location>
</feature>
<dbReference type="Proteomes" id="UP001142153">
    <property type="component" value="Unassembled WGS sequence"/>
</dbReference>
<dbReference type="InterPro" id="IPR044049">
    <property type="entry name" value="EccD_transm"/>
</dbReference>
<feature type="compositionally biased region" description="Basic and acidic residues" evidence="7">
    <location>
        <begin position="315"/>
        <end position="330"/>
    </location>
</feature>
<protein>
    <submittedName>
        <fullName evidence="10">Type VII secretion integral membrane protein EccD</fullName>
    </submittedName>
</protein>
<dbReference type="Pfam" id="PF19053">
    <property type="entry name" value="EccD"/>
    <property type="match status" value="1"/>
</dbReference>
<dbReference type="Pfam" id="PF08817">
    <property type="entry name" value="YukD"/>
    <property type="match status" value="1"/>
</dbReference>
<dbReference type="RefSeq" id="WP_269894844.1">
    <property type="nucleotide sequence ID" value="NZ_JAPZPY010000006.1"/>
</dbReference>
<evidence type="ECO:0000256" key="1">
    <source>
        <dbReference type="ARBA" id="ARBA00004651"/>
    </source>
</evidence>
<name>A0ABT4PUJ6_9MYCO</name>
<evidence type="ECO:0000256" key="2">
    <source>
        <dbReference type="ARBA" id="ARBA00006162"/>
    </source>
</evidence>
<evidence type="ECO:0000256" key="7">
    <source>
        <dbReference type="SAM" id="MobiDB-lite"/>
    </source>
</evidence>
<dbReference type="NCBIfam" id="TIGR03920">
    <property type="entry name" value="T7SS_EccD"/>
    <property type="match status" value="1"/>
</dbReference>
<evidence type="ECO:0000256" key="8">
    <source>
        <dbReference type="SAM" id="Phobius"/>
    </source>
</evidence>
<organism evidence="10 11">
    <name type="scientific">Mycobacterium hippophais</name>
    <dbReference type="NCBI Taxonomy" id="3016340"/>
    <lineage>
        <taxon>Bacteria</taxon>
        <taxon>Bacillati</taxon>
        <taxon>Actinomycetota</taxon>
        <taxon>Actinomycetes</taxon>
        <taxon>Mycobacteriales</taxon>
        <taxon>Mycobacteriaceae</taxon>
        <taxon>Mycobacterium</taxon>
    </lineage>
</organism>
<keyword evidence="11" id="KW-1185">Reference proteome</keyword>
<dbReference type="EMBL" id="JAPZPY010000006">
    <property type="protein sequence ID" value="MCZ8380188.1"/>
    <property type="molecule type" value="Genomic_DNA"/>
</dbReference>
<keyword evidence="3" id="KW-1003">Cell membrane</keyword>
<evidence type="ECO:0000256" key="5">
    <source>
        <dbReference type="ARBA" id="ARBA00022989"/>
    </source>
</evidence>
<feature type="transmembrane region" description="Helical" evidence="8">
    <location>
        <begin position="151"/>
        <end position="173"/>
    </location>
</feature>
<feature type="region of interest" description="Disordered" evidence="7">
    <location>
        <begin position="1"/>
        <end position="28"/>
    </location>
</feature>
<comment type="subcellular location">
    <subcellularLocation>
        <location evidence="1">Cell membrane</location>
        <topology evidence="1">Multi-pass membrane protein</topology>
    </subcellularLocation>
</comment>
<dbReference type="InterPro" id="IPR024962">
    <property type="entry name" value="YukD-like"/>
</dbReference>
<feature type="transmembrane region" description="Helical" evidence="8">
    <location>
        <begin position="445"/>
        <end position="465"/>
    </location>
</feature>
<feature type="transmembrane region" description="Helical" evidence="8">
    <location>
        <begin position="289"/>
        <end position="305"/>
    </location>
</feature>
<feature type="transmembrane region" description="Helical" evidence="8">
    <location>
        <begin position="485"/>
        <end position="505"/>
    </location>
</feature>
<feature type="transmembrane region" description="Helical" evidence="8">
    <location>
        <begin position="264"/>
        <end position="283"/>
    </location>
</feature>
<keyword evidence="4 8" id="KW-0812">Transmembrane</keyword>
<keyword evidence="6 8" id="KW-0472">Membrane</keyword>
<reference evidence="10" key="1">
    <citation type="submission" date="2022-12" db="EMBL/GenBank/DDBJ databases">
        <authorList>
            <person name="Deng Y."/>
            <person name="Zhang Y.-Q."/>
        </authorList>
    </citation>
    <scope>NUCLEOTIDE SEQUENCE</scope>
    <source>
        <strain evidence="10">CPCC 205372</strain>
    </source>
</reference>
<dbReference type="Gene3D" id="3.10.20.90">
    <property type="entry name" value="Phosphatidylinositol 3-kinase Catalytic Subunit, Chain A, domain 1"/>
    <property type="match status" value="1"/>
</dbReference>
<feature type="compositionally biased region" description="Polar residues" evidence="7">
    <location>
        <begin position="1"/>
        <end position="11"/>
    </location>
</feature>
<proteinExistence type="inferred from homology"/>
<gene>
    <name evidence="10" type="primary">eccD</name>
    <name evidence="10" type="ORF">O6P37_15045</name>
</gene>